<evidence type="ECO:0000313" key="3">
    <source>
        <dbReference type="Proteomes" id="UP000823388"/>
    </source>
</evidence>
<evidence type="ECO:0000313" key="2">
    <source>
        <dbReference type="EMBL" id="KAG2553755.1"/>
    </source>
</evidence>
<comment type="caution">
    <text evidence="2">The sequence shown here is derived from an EMBL/GenBank/DDBJ whole genome shotgun (WGS) entry which is preliminary data.</text>
</comment>
<name>A0A8T0NZ65_PANVG</name>
<feature type="region of interest" description="Disordered" evidence="1">
    <location>
        <begin position="75"/>
        <end position="232"/>
    </location>
</feature>
<protein>
    <submittedName>
        <fullName evidence="2">Uncharacterized protein</fullName>
    </submittedName>
</protein>
<accession>A0A8T0NZ65</accession>
<proteinExistence type="predicted"/>
<gene>
    <name evidence="2" type="ORF">PVAP13_9KG620101</name>
</gene>
<dbReference type="AlphaFoldDB" id="A0A8T0NZ65"/>
<organism evidence="2 3">
    <name type="scientific">Panicum virgatum</name>
    <name type="common">Blackwell switchgrass</name>
    <dbReference type="NCBI Taxonomy" id="38727"/>
    <lineage>
        <taxon>Eukaryota</taxon>
        <taxon>Viridiplantae</taxon>
        <taxon>Streptophyta</taxon>
        <taxon>Embryophyta</taxon>
        <taxon>Tracheophyta</taxon>
        <taxon>Spermatophyta</taxon>
        <taxon>Magnoliopsida</taxon>
        <taxon>Liliopsida</taxon>
        <taxon>Poales</taxon>
        <taxon>Poaceae</taxon>
        <taxon>PACMAD clade</taxon>
        <taxon>Panicoideae</taxon>
        <taxon>Panicodae</taxon>
        <taxon>Paniceae</taxon>
        <taxon>Panicinae</taxon>
        <taxon>Panicum</taxon>
        <taxon>Panicum sect. Hiantes</taxon>
    </lineage>
</organism>
<feature type="compositionally biased region" description="Low complexity" evidence="1">
    <location>
        <begin position="136"/>
        <end position="184"/>
    </location>
</feature>
<dbReference type="Proteomes" id="UP000823388">
    <property type="component" value="Chromosome 9K"/>
</dbReference>
<dbReference type="EMBL" id="CM029053">
    <property type="protein sequence ID" value="KAG2553755.1"/>
    <property type="molecule type" value="Genomic_DNA"/>
</dbReference>
<evidence type="ECO:0000256" key="1">
    <source>
        <dbReference type="SAM" id="MobiDB-lite"/>
    </source>
</evidence>
<sequence>MAIAPSAPPKNLEPVSPWLPPLLEKSRASAPELSSFLSLGWDPWRRRGSCSPHLDPALMDPSLVGWDLLGNDRSDNRPLPALTWPAARTSGSRGRVAARFGRPRLGPPRPRRCLNRPAAPRTSSRRRSDPSRRPSRTPSSRRPTSTRSGSAAAAPRSPRCRSFSRSYSTARSSTSGSTQTRPSRTAPPSRVASSAAKAAPTNRARTTSSGSWRAPPPSWTRLYAPGRGGAACRGQRRWPLQVGSTARALPRCNHGGAHRRQHVLFIFHW</sequence>
<reference evidence="2" key="1">
    <citation type="submission" date="2020-05" db="EMBL/GenBank/DDBJ databases">
        <title>WGS assembly of Panicum virgatum.</title>
        <authorList>
            <person name="Lovell J.T."/>
            <person name="Jenkins J."/>
            <person name="Shu S."/>
            <person name="Juenger T.E."/>
            <person name="Schmutz J."/>
        </authorList>
    </citation>
    <scope>NUCLEOTIDE SEQUENCE</scope>
    <source>
        <strain evidence="2">AP13</strain>
    </source>
</reference>
<keyword evidence="3" id="KW-1185">Reference proteome</keyword>